<reference evidence="2" key="1">
    <citation type="submission" date="2023-07" db="EMBL/GenBank/DDBJ databases">
        <title>Conexibacter stalactiti sp. nov., isolated from stalactites in a lava cave and emended description of the genus Conexibacter.</title>
        <authorList>
            <person name="Lee S.D."/>
        </authorList>
    </citation>
    <scope>NUCLEOTIDE SEQUENCE [LARGE SCALE GENOMIC DNA]</scope>
    <source>
        <strain evidence="2">KCTC 39840</strain>
    </source>
</reference>
<keyword evidence="2" id="KW-1185">Reference proteome</keyword>
<proteinExistence type="predicted"/>
<organism evidence="1 2">
    <name type="scientific">Conexibacter stalactiti</name>
    <dbReference type="NCBI Taxonomy" id="1940611"/>
    <lineage>
        <taxon>Bacteria</taxon>
        <taxon>Bacillati</taxon>
        <taxon>Actinomycetota</taxon>
        <taxon>Thermoleophilia</taxon>
        <taxon>Solirubrobacterales</taxon>
        <taxon>Conexibacteraceae</taxon>
        <taxon>Conexibacter</taxon>
    </lineage>
</organism>
<sequence>MTLRDIDRPLAEGQRILGDRVRPFGRRPPLLGFVVGDVGSRRIDLGRCGAGGHRHDDVAGTSRGAGGRRLADHTTVTLDDGSVVLEGRQEARLADNGCRLIGRQADQLRDLDDSGIADSQIAARGRQVAPHRDRHGDAANNTMNVVTFMAALRAERILFRPPKAVFSAIVRFHPCDEVATEARP</sequence>
<reference evidence="1 2" key="2">
    <citation type="submission" date="2023-10" db="EMBL/GenBank/DDBJ databases">
        <authorList>
            <person name="Han X.F."/>
        </authorList>
    </citation>
    <scope>NUCLEOTIDE SEQUENCE [LARGE SCALE GENOMIC DNA]</scope>
    <source>
        <strain evidence="1 2">KCTC 39840</strain>
    </source>
</reference>
<evidence type="ECO:0000313" key="1">
    <source>
        <dbReference type="EMBL" id="MDW5595917.1"/>
    </source>
</evidence>
<protein>
    <submittedName>
        <fullName evidence="1">Uncharacterized protein</fullName>
    </submittedName>
</protein>
<dbReference type="Proteomes" id="UP001284601">
    <property type="component" value="Unassembled WGS sequence"/>
</dbReference>
<accession>A0ABU4HRJ2</accession>
<dbReference type="EMBL" id="JAWSTH010000043">
    <property type="protein sequence ID" value="MDW5595917.1"/>
    <property type="molecule type" value="Genomic_DNA"/>
</dbReference>
<name>A0ABU4HRJ2_9ACTN</name>
<evidence type="ECO:0000313" key="2">
    <source>
        <dbReference type="Proteomes" id="UP001284601"/>
    </source>
</evidence>
<comment type="caution">
    <text evidence="1">The sequence shown here is derived from an EMBL/GenBank/DDBJ whole genome shotgun (WGS) entry which is preliminary data.</text>
</comment>
<gene>
    <name evidence="1" type="ORF">R7226_16330</name>
</gene>